<evidence type="ECO:0000256" key="6">
    <source>
        <dbReference type="ARBA" id="ARBA00012947"/>
    </source>
</evidence>
<comment type="function">
    <text evidence="8">Catalyzes the aldol cleavage of 4-hydroxy-4-methyl-2-oxoglutarate (HMG) into 2 molecules of pyruvate. Also contains a secondary oxaloacetate (OAA) decarboxylase activity due to the common pyruvate enolate transition state formed following C-C bond cleavage in the retro-aldol and decarboxylation reactions.</text>
</comment>
<evidence type="ECO:0000256" key="7">
    <source>
        <dbReference type="ARBA" id="ARBA00016549"/>
    </source>
</evidence>
<protein>
    <recommendedName>
        <fullName evidence="7">Putative 4-hydroxy-4-methyl-2-oxoglutarate aldolase</fullName>
        <ecNumber evidence="6">4.1.1.112</ecNumber>
        <ecNumber evidence="5">4.1.3.17</ecNumber>
    </recommendedName>
    <alternativeName>
        <fullName evidence="11">Oxaloacetate decarboxylase</fullName>
    </alternativeName>
    <alternativeName>
        <fullName evidence="9">Regulator of ribonuclease activity homolog</fullName>
    </alternativeName>
    <alternativeName>
        <fullName evidence="10">RraA-like protein</fullName>
    </alternativeName>
</protein>
<evidence type="ECO:0000256" key="11">
    <source>
        <dbReference type="ARBA" id="ARBA00032305"/>
    </source>
</evidence>
<evidence type="ECO:0000256" key="12">
    <source>
        <dbReference type="ARBA" id="ARBA00047973"/>
    </source>
</evidence>
<dbReference type="CDD" id="cd16841">
    <property type="entry name" value="RraA_family"/>
    <property type="match status" value="1"/>
</dbReference>
<comment type="similarity">
    <text evidence="3">Belongs to the class II aldolase/RraA-like family.</text>
</comment>
<comment type="caution">
    <text evidence="14">The sequence shown here is derived from an EMBL/GenBank/DDBJ whole genome shotgun (WGS) entry which is preliminary data.</text>
</comment>
<organism evidence="14 15">
    <name type="scientific">Halalkalibacter oceani</name>
    <dbReference type="NCBI Taxonomy" id="1653776"/>
    <lineage>
        <taxon>Bacteria</taxon>
        <taxon>Bacillati</taxon>
        <taxon>Bacillota</taxon>
        <taxon>Bacilli</taxon>
        <taxon>Bacillales</taxon>
        <taxon>Bacillaceae</taxon>
        <taxon>Halalkalibacter</taxon>
    </lineage>
</organism>
<proteinExistence type="inferred from homology"/>
<evidence type="ECO:0000256" key="13">
    <source>
        <dbReference type="PIRSR" id="PIRSR605493-1"/>
    </source>
</evidence>
<evidence type="ECO:0000313" key="14">
    <source>
        <dbReference type="EMBL" id="MCM3714186.1"/>
    </source>
</evidence>
<comment type="subunit">
    <text evidence="4">Homotrimer.</text>
</comment>
<keyword evidence="15" id="KW-1185">Reference proteome</keyword>
<feature type="binding site" evidence="13">
    <location>
        <position position="104"/>
    </location>
    <ligand>
        <name>Mg(2+)</name>
        <dbReference type="ChEBI" id="CHEBI:18420"/>
    </ligand>
</feature>
<accession>A0A9X2INV7</accession>
<feature type="binding site" evidence="13">
    <location>
        <position position="103"/>
    </location>
    <ligand>
        <name>substrate</name>
    </ligand>
</feature>
<reference evidence="14" key="1">
    <citation type="submission" date="2022-05" db="EMBL/GenBank/DDBJ databases">
        <title>Comparative Genomics of Spacecraft Associated Microbes.</title>
        <authorList>
            <person name="Tran M.T."/>
            <person name="Wright A."/>
            <person name="Seuylemezian A."/>
            <person name="Eisen J."/>
            <person name="Coil D."/>
        </authorList>
    </citation>
    <scope>NUCLEOTIDE SEQUENCE</scope>
    <source>
        <strain evidence="14">214.1.1</strain>
    </source>
</reference>
<comment type="cofactor">
    <cofactor evidence="2">
        <name>a divalent metal cation</name>
        <dbReference type="ChEBI" id="CHEBI:60240"/>
    </cofactor>
</comment>
<comment type="catalytic activity">
    <reaction evidence="12">
        <text>oxaloacetate + H(+) = pyruvate + CO2</text>
        <dbReference type="Rhea" id="RHEA:15641"/>
        <dbReference type="ChEBI" id="CHEBI:15361"/>
        <dbReference type="ChEBI" id="CHEBI:15378"/>
        <dbReference type="ChEBI" id="CHEBI:16452"/>
        <dbReference type="ChEBI" id="CHEBI:16526"/>
        <dbReference type="EC" id="4.1.1.112"/>
    </reaction>
</comment>
<dbReference type="Proteomes" id="UP001139179">
    <property type="component" value="Unassembled WGS sequence"/>
</dbReference>
<dbReference type="PANTHER" id="PTHR33254">
    <property type="entry name" value="4-HYDROXY-4-METHYL-2-OXOGLUTARATE ALDOLASE 3-RELATED"/>
    <property type="match status" value="1"/>
</dbReference>
<dbReference type="SUPFAM" id="SSF89562">
    <property type="entry name" value="RraA-like"/>
    <property type="match status" value="1"/>
</dbReference>
<evidence type="ECO:0000313" key="15">
    <source>
        <dbReference type="Proteomes" id="UP001139179"/>
    </source>
</evidence>
<comment type="cofactor">
    <cofactor evidence="13">
        <name>Mg(2+)</name>
        <dbReference type="ChEBI" id="CHEBI:18420"/>
    </cofactor>
</comment>
<dbReference type="GO" id="GO:0047443">
    <property type="term" value="F:4-hydroxy-4-methyl-2-oxoglutarate aldolase activity"/>
    <property type="evidence" value="ECO:0007669"/>
    <property type="project" value="UniProtKB-EC"/>
</dbReference>
<dbReference type="AlphaFoldDB" id="A0A9X2INV7"/>
<dbReference type="RefSeq" id="WP_251222980.1">
    <property type="nucleotide sequence ID" value="NZ_JAMBOL010000006.1"/>
</dbReference>
<dbReference type="Pfam" id="PF03737">
    <property type="entry name" value="RraA-like"/>
    <property type="match status" value="1"/>
</dbReference>
<feature type="binding site" evidence="13">
    <location>
        <begin position="81"/>
        <end position="84"/>
    </location>
    <ligand>
        <name>substrate</name>
    </ligand>
</feature>
<evidence type="ECO:0000256" key="5">
    <source>
        <dbReference type="ARBA" id="ARBA00012213"/>
    </source>
</evidence>
<keyword evidence="13" id="KW-0479">Metal-binding</keyword>
<dbReference type="GO" id="GO:0008948">
    <property type="term" value="F:oxaloacetate decarboxylase activity"/>
    <property type="evidence" value="ECO:0007669"/>
    <property type="project" value="UniProtKB-EC"/>
</dbReference>
<dbReference type="GO" id="GO:0046872">
    <property type="term" value="F:metal ion binding"/>
    <property type="evidence" value="ECO:0007669"/>
    <property type="project" value="UniProtKB-KW"/>
</dbReference>
<keyword evidence="13" id="KW-0460">Magnesium</keyword>
<evidence type="ECO:0000256" key="10">
    <source>
        <dbReference type="ARBA" id="ARBA00030169"/>
    </source>
</evidence>
<dbReference type="EMBL" id="JAMBOL010000006">
    <property type="protein sequence ID" value="MCM3714186.1"/>
    <property type="molecule type" value="Genomic_DNA"/>
</dbReference>
<gene>
    <name evidence="14" type="ORF">M3202_08815</name>
</gene>
<dbReference type="InterPro" id="IPR036704">
    <property type="entry name" value="RraA/RraA-like_sf"/>
</dbReference>
<comment type="catalytic activity">
    <reaction evidence="1">
        <text>4-hydroxy-4-methyl-2-oxoglutarate = 2 pyruvate</text>
        <dbReference type="Rhea" id="RHEA:22748"/>
        <dbReference type="ChEBI" id="CHEBI:15361"/>
        <dbReference type="ChEBI" id="CHEBI:58276"/>
        <dbReference type="EC" id="4.1.3.17"/>
    </reaction>
</comment>
<evidence type="ECO:0000256" key="3">
    <source>
        <dbReference type="ARBA" id="ARBA00008621"/>
    </source>
</evidence>
<evidence type="ECO:0000256" key="8">
    <source>
        <dbReference type="ARBA" id="ARBA00025046"/>
    </source>
</evidence>
<dbReference type="PANTHER" id="PTHR33254:SF4">
    <property type="entry name" value="4-HYDROXY-4-METHYL-2-OXOGLUTARATE ALDOLASE 3-RELATED"/>
    <property type="match status" value="1"/>
</dbReference>
<evidence type="ECO:0000256" key="2">
    <source>
        <dbReference type="ARBA" id="ARBA00001968"/>
    </source>
</evidence>
<dbReference type="Gene3D" id="3.50.30.40">
    <property type="entry name" value="Ribonuclease E inhibitor RraA/RraA-like"/>
    <property type="match status" value="1"/>
</dbReference>
<dbReference type="EC" id="4.1.1.112" evidence="6"/>
<dbReference type="EC" id="4.1.3.17" evidence="5"/>
<evidence type="ECO:0000256" key="4">
    <source>
        <dbReference type="ARBA" id="ARBA00011233"/>
    </source>
</evidence>
<evidence type="ECO:0000256" key="1">
    <source>
        <dbReference type="ARBA" id="ARBA00001342"/>
    </source>
</evidence>
<sequence length="205" mass="21756">METDGFQRIPTTAVADALQGLNTMDTSIKPLKPESYVYGKALTVKLADADNFLLLQAISQAKGGEVLVVDGRGDQHHAVAGDFVVAMAKTMGLRGVVADGVIRDIQAINRLEFPVFCKGSTIAASQKHGRGETNVPISCGGVAVRPGDIVVGDADGVIIIPQEVEEQTVNAAKQKIVADEKRYESIVGNVEAVKNYINSLTNSHK</sequence>
<dbReference type="InterPro" id="IPR005493">
    <property type="entry name" value="RraA/RraA-like"/>
</dbReference>
<name>A0A9X2INV7_9BACI</name>
<evidence type="ECO:0000256" key="9">
    <source>
        <dbReference type="ARBA" id="ARBA00029596"/>
    </source>
</evidence>